<keyword evidence="3" id="KW-0479">Metal-binding</keyword>
<dbReference type="InterPro" id="IPR001949">
    <property type="entry name" value="NADH-UbQ_OxRdtase_51kDa_CS"/>
</dbReference>
<dbReference type="Gene3D" id="6.10.250.1450">
    <property type="match status" value="1"/>
</dbReference>
<dbReference type="Pfam" id="PF14697">
    <property type="entry name" value="Fer4_21"/>
    <property type="match status" value="1"/>
</dbReference>
<dbReference type="SUPFAM" id="SSF142984">
    <property type="entry name" value="Nqo1 middle domain-like"/>
    <property type="match status" value="1"/>
</dbReference>
<evidence type="ECO:0000313" key="8">
    <source>
        <dbReference type="Proteomes" id="UP000031386"/>
    </source>
</evidence>
<organism evidence="7 8">
    <name type="scientific">Parvimonas micra</name>
    <dbReference type="NCBI Taxonomy" id="33033"/>
    <lineage>
        <taxon>Bacteria</taxon>
        <taxon>Bacillati</taxon>
        <taxon>Bacillota</taxon>
        <taxon>Tissierellia</taxon>
        <taxon>Tissierellales</taxon>
        <taxon>Peptoniphilaceae</taxon>
        <taxon>Parvimonas</taxon>
    </lineage>
</organism>
<gene>
    <name evidence="7" type="ORF">NW74_07160</name>
</gene>
<dbReference type="PANTHER" id="PTHR43578">
    <property type="entry name" value="NADH-QUINONE OXIDOREDUCTASE SUBUNIT F"/>
    <property type="match status" value="1"/>
</dbReference>
<dbReference type="GO" id="GO:0010181">
    <property type="term" value="F:FMN binding"/>
    <property type="evidence" value="ECO:0007669"/>
    <property type="project" value="InterPro"/>
</dbReference>
<evidence type="ECO:0000313" key="7">
    <source>
        <dbReference type="EMBL" id="AIZ37118.1"/>
    </source>
</evidence>
<dbReference type="Gene3D" id="3.10.20.600">
    <property type="match status" value="1"/>
</dbReference>
<evidence type="ECO:0000256" key="3">
    <source>
        <dbReference type="ARBA" id="ARBA00022723"/>
    </source>
</evidence>
<dbReference type="PROSITE" id="PS51379">
    <property type="entry name" value="4FE4S_FER_2"/>
    <property type="match status" value="2"/>
</dbReference>
<evidence type="ECO:0000256" key="1">
    <source>
        <dbReference type="ARBA" id="ARBA00007523"/>
    </source>
</evidence>
<dbReference type="InterPro" id="IPR017896">
    <property type="entry name" value="4Fe4S_Fe-S-bd"/>
</dbReference>
<dbReference type="PROSITE" id="PS00198">
    <property type="entry name" value="4FE4S_FER_1"/>
    <property type="match status" value="1"/>
</dbReference>
<reference evidence="7 8" key="1">
    <citation type="submission" date="2014-10" db="EMBL/GenBank/DDBJ databases">
        <title>Complete genome sequence of Parvimonas micra KCOM 1535 (= ChDC B708).</title>
        <authorList>
            <person name="Kook J.-K."/>
            <person name="Park S.-N."/>
            <person name="Lim Y.K."/>
            <person name="Roh H."/>
        </authorList>
    </citation>
    <scope>NUCLEOTIDE SEQUENCE [LARGE SCALE GENOMIC DNA]</scope>
    <source>
        <strain evidence="8">KCOM 1535 / ChDC B708</strain>
    </source>
</reference>
<dbReference type="FunFam" id="1.20.1440.230:FF:000001">
    <property type="entry name" value="Mitochondrial NADH dehydrogenase flavoprotein 1"/>
    <property type="match status" value="1"/>
</dbReference>
<dbReference type="InterPro" id="IPR011538">
    <property type="entry name" value="Nuo51_FMN-bd"/>
</dbReference>
<dbReference type="OrthoDB" id="9761899at2"/>
<evidence type="ECO:0000256" key="4">
    <source>
        <dbReference type="ARBA" id="ARBA00023004"/>
    </source>
</evidence>
<keyword evidence="4" id="KW-0408">Iron</keyword>
<keyword evidence="2" id="KW-0004">4Fe-4S</keyword>
<comment type="similarity">
    <text evidence="1">Belongs to the complex I 51 kDa subunit family.</text>
</comment>
<feature type="domain" description="4Fe-4S ferredoxin-type" evidence="6">
    <location>
        <begin position="499"/>
        <end position="526"/>
    </location>
</feature>
<dbReference type="SUPFAM" id="SSF140490">
    <property type="entry name" value="Nqo1C-terminal domain-like"/>
    <property type="match status" value="1"/>
</dbReference>
<dbReference type="SMART" id="SM00928">
    <property type="entry name" value="NADH_4Fe-4S"/>
    <property type="match status" value="1"/>
</dbReference>
<dbReference type="EMBL" id="CP009761">
    <property type="protein sequence ID" value="AIZ37118.1"/>
    <property type="molecule type" value="Genomic_DNA"/>
</dbReference>
<dbReference type="KEGG" id="pmic:NW74_07160"/>
<keyword evidence="5" id="KW-0411">Iron-sulfur</keyword>
<dbReference type="FunFam" id="3.40.50.11540:FF:000001">
    <property type="entry name" value="NADH dehydrogenase [ubiquinone] flavoprotein 1, mitochondrial"/>
    <property type="match status" value="1"/>
</dbReference>
<dbReference type="SUPFAM" id="SSF54862">
    <property type="entry name" value="4Fe-4S ferredoxins"/>
    <property type="match status" value="1"/>
</dbReference>
<dbReference type="PANTHER" id="PTHR43578:SF3">
    <property type="entry name" value="NADH-QUINONE OXIDOREDUCTASE SUBUNIT F"/>
    <property type="match status" value="1"/>
</dbReference>
<dbReference type="GO" id="GO:0051539">
    <property type="term" value="F:4 iron, 4 sulfur cluster binding"/>
    <property type="evidence" value="ECO:0007669"/>
    <property type="project" value="UniProtKB-KW"/>
</dbReference>
<dbReference type="InterPro" id="IPR017900">
    <property type="entry name" value="4Fe4S_Fe_S_CS"/>
</dbReference>
<dbReference type="Pfam" id="PF10589">
    <property type="entry name" value="NADH_4Fe-4S"/>
    <property type="match status" value="1"/>
</dbReference>
<dbReference type="Gene3D" id="3.40.50.11540">
    <property type="entry name" value="NADH-ubiquinone oxidoreductase 51kDa subunit"/>
    <property type="match status" value="1"/>
</dbReference>
<dbReference type="GO" id="GO:0046872">
    <property type="term" value="F:metal ion binding"/>
    <property type="evidence" value="ECO:0007669"/>
    <property type="project" value="UniProtKB-KW"/>
</dbReference>
<dbReference type="GO" id="GO:0008137">
    <property type="term" value="F:NADH dehydrogenase (ubiquinone) activity"/>
    <property type="evidence" value="ECO:0007669"/>
    <property type="project" value="InterPro"/>
</dbReference>
<dbReference type="Pfam" id="PF01512">
    <property type="entry name" value="Complex1_51K"/>
    <property type="match status" value="1"/>
</dbReference>
<keyword evidence="8" id="KW-1185">Reference proteome</keyword>
<proteinExistence type="inferred from homology"/>
<dbReference type="PROSITE" id="PS00645">
    <property type="entry name" value="COMPLEX1_51K_2"/>
    <property type="match status" value="1"/>
</dbReference>
<dbReference type="InterPro" id="IPR037207">
    <property type="entry name" value="Nuop51_4Fe4S-bd_sf"/>
</dbReference>
<dbReference type="Gene3D" id="3.30.70.20">
    <property type="match status" value="1"/>
</dbReference>
<evidence type="ECO:0000259" key="6">
    <source>
        <dbReference type="PROSITE" id="PS51379"/>
    </source>
</evidence>
<dbReference type="AlphaFoldDB" id="A0A0B4S2T8"/>
<dbReference type="Proteomes" id="UP000031386">
    <property type="component" value="Chromosome"/>
</dbReference>
<dbReference type="RefSeq" id="WP_041954701.1">
    <property type="nucleotide sequence ID" value="NZ_CP009761.1"/>
</dbReference>
<dbReference type="InterPro" id="IPR019575">
    <property type="entry name" value="Nuop51_4Fe4S-bd"/>
</dbReference>
<dbReference type="SUPFAM" id="SSF142019">
    <property type="entry name" value="Nqo1 FMN-binding domain-like"/>
    <property type="match status" value="1"/>
</dbReference>
<sequence>MGYIKNLDKIKNKKYPEMLQSKSTDEKYIVDEKGIRLRGDFFEKQTRLALKNYDIINPLDIEEYIAMGGYYALEKSIFNLEKKDIIDIVKDSNLRGRGGAGFPTGRKWEGAFRQNTEIKYVICNADEGDPGAYMDRSILEGDPHVIIEGMAIAARSIGASKGYVYVRAEYPKAVKMLTHAIEEAKKYNLLGDNIMGSDFSFDLQIRLGAGAFVCGEGTALIRSIEGKRGMPKSKVYRTTERGLFEKPTVLNNVETFANIPLIINNGADWFKSIGTEDSPGTKVFALVGKVVNAGLVEVPMGKTINEIVLDIGGGCPNNKKIKAVQTGGPSGGCIPERLFDTKVDFISLAKIGSIMGSGGMVVMDEDDCMVDIAKFFMKFTVDESCGKCTPCRIGNRRVLEILERITSGNGEMYDLDLLQELSEVITDTSLCGLGKTATTPVLSSMRYFRDEYETHIKEKSCHAHVCKDLLQYYITERCIGCRLCKRQCPVDAIEGERKERHVIDTSKCIKCNNCLEKCPVKAIILK</sequence>
<dbReference type="STRING" id="33033.NW74_07160"/>
<accession>A0A0B4S2T8</accession>
<protein>
    <submittedName>
        <fullName evidence="7">NADH dehydrogenase</fullName>
    </submittedName>
</protein>
<feature type="domain" description="4Fe-4S ferredoxin-type" evidence="6">
    <location>
        <begin position="469"/>
        <end position="498"/>
    </location>
</feature>
<dbReference type="Gene3D" id="1.20.1440.230">
    <property type="entry name" value="NADH-ubiquinone oxidoreductase 51kDa subunit, iron-sulphur binding domain"/>
    <property type="match status" value="1"/>
</dbReference>
<evidence type="ECO:0000256" key="2">
    <source>
        <dbReference type="ARBA" id="ARBA00022485"/>
    </source>
</evidence>
<evidence type="ECO:0000256" key="5">
    <source>
        <dbReference type="ARBA" id="ARBA00023014"/>
    </source>
</evidence>
<dbReference type="InterPro" id="IPR037225">
    <property type="entry name" value="Nuo51_FMN-bd_sf"/>
</dbReference>
<name>A0A0B4S2T8_9FIRM</name>